<evidence type="ECO:0000313" key="11">
    <source>
        <dbReference type="EMBL" id="KAH0549417.1"/>
    </source>
</evidence>
<keyword evidence="2" id="KW-1003">Cell membrane</keyword>
<evidence type="ECO:0000256" key="7">
    <source>
        <dbReference type="ARBA" id="ARBA00023136"/>
    </source>
</evidence>
<feature type="transmembrane region" description="Helical" evidence="10">
    <location>
        <begin position="671"/>
        <end position="690"/>
    </location>
</feature>
<dbReference type="GO" id="GO:0005886">
    <property type="term" value="C:plasma membrane"/>
    <property type="evidence" value="ECO:0007669"/>
    <property type="project" value="UniProtKB-SubCell"/>
</dbReference>
<feature type="transmembrane region" description="Helical" evidence="10">
    <location>
        <begin position="327"/>
        <end position="346"/>
    </location>
</feature>
<dbReference type="PANTHER" id="PTHR21137:SF35">
    <property type="entry name" value="ODORANT RECEPTOR 19A-RELATED"/>
    <property type="match status" value="1"/>
</dbReference>
<dbReference type="AlphaFoldDB" id="A0AAV7IE82"/>
<keyword evidence="12" id="KW-1185">Reference proteome</keyword>
<dbReference type="GO" id="GO:0004984">
    <property type="term" value="F:olfactory receptor activity"/>
    <property type="evidence" value="ECO:0007669"/>
    <property type="project" value="InterPro"/>
</dbReference>
<evidence type="ECO:0000256" key="6">
    <source>
        <dbReference type="ARBA" id="ARBA00022989"/>
    </source>
</evidence>
<dbReference type="PANTHER" id="PTHR21137">
    <property type="entry name" value="ODORANT RECEPTOR"/>
    <property type="match status" value="1"/>
</dbReference>
<dbReference type="Proteomes" id="UP000826195">
    <property type="component" value="Unassembled WGS sequence"/>
</dbReference>
<comment type="caution">
    <text evidence="11">The sequence shown here is derived from an EMBL/GenBank/DDBJ whole genome shotgun (WGS) entry which is preliminary data.</text>
</comment>
<keyword evidence="7 10" id="KW-0472">Membrane</keyword>
<gene>
    <name evidence="11" type="ORF">KQX54_009070</name>
</gene>
<name>A0AAV7IE82_COTGL</name>
<protein>
    <recommendedName>
        <fullName evidence="13">Odorant receptor</fullName>
    </recommendedName>
</protein>
<dbReference type="Pfam" id="PF02949">
    <property type="entry name" value="7tm_6"/>
    <property type="match status" value="2"/>
</dbReference>
<feature type="transmembrane region" description="Helical" evidence="10">
    <location>
        <begin position="291"/>
        <end position="315"/>
    </location>
</feature>
<feature type="transmembrane region" description="Helical" evidence="10">
    <location>
        <begin position="480"/>
        <end position="502"/>
    </location>
</feature>
<evidence type="ECO:0000256" key="8">
    <source>
        <dbReference type="ARBA" id="ARBA00023170"/>
    </source>
</evidence>
<feature type="transmembrane region" description="Helical" evidence="10">
    <location>
        <begin position="65"/>
        <end position="85"/>
    </location>
</feature>
<feature type="transmembrane region" description="Helical" evidence="10">
    <location>
        <begin position="422"/>
        <end position="439"/>
    </location>
</feature>
<keyword evidence="6 10" id="KW-1133">Transmembrane helix</keyword>
<evidence type="ECO:0000256" key="2">
    <source>
        <dbReference type="ARBA" id="ARBA00022475"/>
    </source>
</evidence>
<feature type="transmembrane region" description="Helical" evidence="10">
    <location>
        <begin position="97"/>
        <end position="120"/>
    </location>
</feature>
<organism evidence="11 12">
    <name type="scientific">Cotesia glomerata</name>
    <name type="common">Lepidopteran parasitic wasp</name>
    <name type="synonym">Apanteles glomeratus</name>
    <dbReference type="NCBI Taxonomy" id="32391"/>
    <lineage>
        <taxon>Eukaryota</taxon>
        <taxon>Metazoa</taxon>
        <taxon>Ecdysozoa</taxon>
        <taxon>Arthropoda</taxon>
        <taxon>Hexapoda</taxon>
        <taxon>Insecta</taxon>
        <taxon>Pterygota</taxon>
        <taxon>Neoptera</taxon>
        <taxon>Endopterygota</taxon>
        <taxon>Hymenoptera</taxon>
        <taxon>Apocrita</taxon>
        <taxon>Ichneumonoidea</taxon>
        <taxon>Braconidae</taxon>
        <taxon>Microgastrinae</taxon>
        <taxon>Cotesia</taxon>
    </lineage>
</organism>
<keyword evidence="8" id="KW-0675">Receptor</keyword>
<evidence type="ECO:0000256" key="3">
    <source>
        <dbReference type="ARBA" id="ARBA00022606"/>
    </source>
</evidence>
<proteinExistence type="predicted"/>
<evidence type="ECO:0000256" key="1">
    <source>
        <dbReference type="ARBA" id="ARBA00004651"/>
    </source>
</evidence>
<dbReference type="EMBL" id="JAHXZJ010001864">
    <property type="protein sequence ID" value="KAH0549417.1"/>
    <property type="molecule type" value="Genomic_DNA"/>
</dbReference>
<evidence type="ECO:0000256" key="4">
    <source>
        <dbReference type="ARBA" id="ARBA00022692"/>
    </source>
</evidence>
<evidence type="ECO:0000256" key="9">
    <source>
        <dbReference type="ARBA" id="ARBA00023224"/>
    </source>
</evidence>
<dbReference type="GO" id="GO:0005549">
    <property type="term" value="F:odorant binding"/>
    <property type="evidence" value="ECO:0007669"/>
    <property type="project" value="InterPro"/>
</dbReference>
<keyword evidence="3" id="KW-0716">Sensory transduction</keyword>
<feature type="transmembrane region" description="Helical" evidence="10">
    <location>
        <begin position="388"/>
        <end position="410"/>
    </location>
</feature>
<reference evidence="11 12" key="1">
    <citation type="journal article" date="2021" name="J. Hered.">
        <title>A chromosome-level genome assembly of the parasitoid wasp, Cotesia glomerata (Hymenoptera: Braconidae).</title>
        <authorList>
            <person name="Pinto B.J."/>
            <person name="Weis J.J."/>
            <person name="Gamble T."/>
            <person name="Ode P.J."/>
            <person name="Paul R."/>
            <person name="Zaspel J.M."/>
        </authorList>
    </citation>
    <scope>NUCLEOTIDE SEQUENCE [LARGE SCALE GENOMIC DNA]</scope>
    <source>
        <strain evidence="11">CgM1</strain>
    </source>
</reference>
<keyword evidence="9" id="KW-0807">Transducer</keyword>
<evidence type="ECO:0008006" key="13">
    <source>
        <dbReference type="Google" id="ProtNLM"/>
    </source>
</evidence>
<dbReference type="GO" id="GO:0007165">
    <property type="term" value="P:signal transduction"/>
    <property type="evidence" value="ECO:0007669"/>
    <property type="project" value="UniProtKB-KW"/>
</dbReference>
<keyword evidence="4 10" id="KW-0812">Transmembrane</keyword>
<evidence type="ECO:0000313" key="12">
    <source>
        <dbReference type="Proteomes" id="UP000826195"/>
    </source>
</evidence>
<comment type="subcellular location">
    <subcellularLocation>
        <location evidence="1">Cell membrane</location>
        <topology evidence="1">Multi-pass membrane protein</topology>
    </subcellularLocation>
</comment>
<evidence type="ECO:0000256" key="5">
    <source>
        <dbReference type="ARBA" id="ARBA00022725"/>
    </source>
</evidence>
<accession>A0AAV7IE82</accession>
<dbReference type="InterPro" id="IPR004117">
    <property type="entry name" value="7tm6_olfct_rcpt"/>
</dbReference>
<sequence>MSTNKITKSYVSFLTFNIFLAANQKSFFPSITRKMSALSFNFTVLKFCGLWRPIDSPVCWKTRIYTAYTSLIVLLIFSMTIMEFIDLVQHFSDAEDFTSSAFIMLTMLCICGKVITVLGYRDRIIQLLDTLNSDYFAVHSDQDKETREYFDQFRTKIYARITQVGIVMIVGGSIVTELPQGILPYHAWYPIYLTTRTKLTIAFAQQHFIHSIGAIINISYDTLIPGIMLEICAQLGLLKNRFKLVTKLVEAMRFDKEQSNENVVFVETKNIAYCIRHHLLIYKFVEEVNKVFGPLILMQYMASSIVLCACVFRLAGMSLSDPLFVSFSMYIAAMGSQIFILCYAGTDVTEEVVQMKETLLPVSFFILKCIGLWQPVHWKGFKTLLYSLFTGFSFVILFTDTGCQIVDCFVTCKTVADYADHSFILLTMIGICIKMGSIIKNRNRIVELIERLQTGAFQDKNPDEERILKEFDSIMKWRTILFGIFVQMGTVNLIISSALYLAPHRITITKLYLPWDTKTLEGYWTAWVLQAISRFFGGPVNVACDSLVSGVMYRASAQFKILASRLRGFLHEPQYSEKNNNNNKNVKYDYHRVEKHEAEKMAELVKEHLEIIQLSSRWACYYIIAIRIITMLNDIFGFVIFMQYCVSSTVLCVTVFVFAQVRQFDTHCAMMITYTGCLYFQIYLLCSAGTQMTSQSQNFVSYIYTFDWNELTVKTKKSLLIMMIRCYRPLKFRTWSMIELSIESFSQIVKFSYSAYNVLAQSQS</sequence>
<feature type="transmembrane region" description="Helical" evidence="10">
    <location>
        <begin position="635"/>
        <end position="659"/>
    </location>
</feature>
<keyword evidence="5" id="KW-0552">Olfaction</keyword>
<evidence type="ECO:0000256" key="10">
    <source>
        <dbReference type="SAM" id="Phobius"/>
    </source>
</evidence>